<proteinExistence type="predicted"/>
<comment type="caution">
    <text evidence="1">The sequence shown here is derived from an EMBL/GenBank/DDBJ whole genome shotgun (WGS) entry which is preliminary data.</text>
</comment>
<gene>
    <name evidence="1" type="ORF">HanXRQr2_Chr03g0131731</name>
</gene>
<evidence type="ECO:0000313" key="1">
    <source>
        <dbReference type="EMBL" id="KAF5816198.1"/>
    </source>
</evidence>
<protein>
    <submittedName>
        <fullName evidence="1">Uncharacterized protein</fullName>
    </submittedName>
</protein>
<dbReference type="Proteomes" id="UP000215914">
    <property type="component" value="Unassembled WGS sequence"/>
</dbReference>
<evidence type="ECO:0000313" key="2">
    <source>
        <dbReference type="Proteomes" id="UP000215914"/>
    </source>
</evidence>
<dbReference type="AlphaFoldDB" id="A0A9K3JJM7"/>
<accession>A0A9K3JJM7</accession>
<keyword evidence="2" id="KW-1185">Reference proteome</keyword>
<dbReference type="Gramene" id="mRNA:HanXRQr2_Chr03g0131731">
    <property type="protein sequence ID" value="CDS:HanXRQr2_Chr03g0131731.1"/>
    <property type="gene ID" value="HanXRQr2_Chr03g0131731"/>
</dbReference>
<reference evidence="1" key="2">
    <citation type="submission" date="2020-06" db="EMBL/GenBank/DDBJ databases">
        <title>Helianthus annuus Genome sequencing and assembly Release 2.</title>
        <authorList>
            <person name="Gouzy J."/>
            <person name="Langlade N."/>
            <person name="Munos S."/>
        </authorList>
    </citation>
    <scope>NUCLEOTIDE SEQUENCE</scope>
    <source>
        <tissue evidence="1">Leaves</tissue>
    </source>
</reference>
<reference evidence="1" key="1">
    <citation type="journal article" date="2017" name="Nature">
        <title>The sunflower genome provides insights into oil metabolism, flowering and Asterid evolution.</title>
        <authorList>
            <person name="Badouin H."/>
            <person name="Gouzy J."/>
            <person name="Grassa C.J."/>
            <person name="Murat F."/>
            <person name="Staton S.E."/>
            <person name="Cottret L."/>
            <person name="Lelandais-Briere C."/>
            <person name="Owens G.L."/>
            <person name="Carrere S."/>
            <person name="Mayjonade B."/>
            <person name="Legrand L."/>
            <person name="Gill N."/>
            <person name="Kane N.C."/>
            <person name="Bowers J.E."/>
            <person name="Hubner S."/>
            <person name="Bellec A."/>
            <person name="Berard A."/>
            <person name="Berges H."/>
            <person name="Blanchet N."/>
            <person name="Boniface M.C."/>
            <person name="Brunel D."/>
            <person name="Catrice O."/>
            <person name="Chaidir N."/>
            <person name="Claudel C."/>
            <person name="Donnadieu C."/>
            <person name="Faraut T."/>
            <person name="Fievet G."/>
            <person name="Helmstetter N."/>
            <person name="King M."/>
            <person name="Knapp S.J."/>
            <person name="Lai Z."/>
            <person name="Le Paslier M.C."/>
            <person name="Lippi Y."/>
            <person name="Lorenzon L."/>
            <person name="Mandel J.R."/>
            <person name="Marage G."/>
            <person name="Marchand G."/>
            <person name="Marquand E."/>
            <person name="Bret-Mestries E."/>
            <person name="Morien E."/>
            <person name="Nambeesan S."/>
            <person name="Nguyen T."/>
            <person name="Pegot-Espagnet P."/>
            <person name="Pouilly N."/>
            <person name="Raftis F."/>
            <person name="Sallet E."/>
            <person name="Schiex T."/>
            <person name="Thomas J."/>
            <person name="Vandecasteele C."/>
            <person name="Vares D."/>
            <person name="Vear F."/>
            <person name="Vautrin S."/>
            <person name="Crespi M."/>
            <person name="Mangin B."/>
            <person name="Burke J.M."/>
            <person name="Salse J."/>
            <person name="Munos S."/>
            <person name="Vincourt P."/>
            <person name="Rieseberg L.H."/>
            <person name="Langlade N.B."/>
        </authorList>
    </citation>
    <scope>NUCLEOTIDE SEQUENCE</scope>
    <source>
        <tissue evidence="1">Leaves</tissue>
    </source>
</reference>
<dbReference type="EMBL" id="MNCJ02000318">
    <property type="protein sequence ID" value="KAF5816198.1"/>
    <property type="molecule type" value="Genomic_DNA"/>
</dbReference>
<organism evidence="1 2">
    <name type="scientific">Helianthus annuus</name>
    <name type="common">Common sunflower</name>
    <dbReference type="NCBI Taxonomy" id="4232"/>
    <lineage>
        <taxon>Eukaryota</taxon>
        <taxon>Viridiplantae</taxon>
        <taxon>Streptophyta</taxon>
        <taxon>Embryophyta</taxon>
        <taxon>Tracheophyta</taxon>
        <taxon>Spermatophyta</taxon>
        <taxon>Magnoliopsida</taxon>
        <taxon>eudicotyledons</taxon>
        <taxon>Gunneridae</taxon>
        <taxon>Pentapetalae</taxon>
        <taxon>asterids</taxon>
        <taxon>campanulids</taxon>
        <taxon>Asterales</taxon>
        <taxon>Asteraceae</taxon>
        <taxon>Asteroideae</taxon>
        <taxon>Heliantheae alliance</taxon>
        <taxon>Heliantheae</taxon>
        <taxon>Helianthus</taxon>
    </lineage>
</organism>
<sequence length="65" mass="6987">MGRGLWRGLGTNAQVTTPGGLGFRRGPLGGGFSPDVGRGYQDDMAGFHWPRQVAVWASHWPTAMC</sequence>
<name>A0A9K3JJM7_HELAN</name>